<dbReference type="eggNOG" id="KOG1725">
    <property type="taxonomic scope" value="Eukaryota"/>
</dbReference>
<feature type="transmembrane region" description="Helical" evidence="6">
    <location>
        <begin position="40"/>
        <end position="70"/>
    </location>
</feature>
<comment type="similarity">
    <text evidence="2 6">Belongs to the DP1 family.</text>
</comment>
<comment type="subcellular location">
    <subcellularLocation>
        <location evidence="1 6">Membrane</location>
        <topology evidence="1 6">Multi-pass membrane protein</topology>
    </subcellularLocation>
</comment>
<evidence type="ECO:0000256" key="2">
    <source>
        <dbReference type="ARBA" id="ARBA00008573"/>
    </source>
</evidence>
<sequence>MAGLLPKNMLEKLDQALEEENMATKYLNVIEKKTNIKKRYIVIAVGALVSFYLVFGYGADLLCNLIGFVYPAYVSVKAIESVGKDDDTAWLMYWVVFATFSVVEFFSDILLSWFPFYFLGKCIFLLWCMAPVGWNGSNTIYRKFIRPFVLRNESKIDDVLSTVTKGAKEIVGQATKDAQGALADTAADMAADAVRENMKKDE</sequence>
<dbReference type="GO" id="GO:0016020">
    <property type="term" value="C:membrane"/>
    <property type="evidence" value="ECO:0007669"/>
    <property type="project" value="UniProtKB-SubCell"/>
</dbReference>
<evidence type="ECO:0000313" key="8">
    <source>
        <dbReference type="Proteomes" id="UP000007875"/>
    </source>
</evidence>
<organism evidence="7 8">
    <name type="scientific">Ciona savignyi</name>
    <name type="common">Pacific transparent sea squirt</name>
    <dbReference type="NCBI Taxonomy" id="51511"/>
    <lineage>
        <taxon>Eukaryota</taxon>
        <taxon>Metazoa</taxon>
        <taxon>Chordata</taxon>
        <taxon>Tunicata</taxon>
        <taxon>Ascidiacea</taxon>
        <taxon>Phlebobranchia</taxon>
        <taxon>Cionidae</taxon>
        <taxon>Ciona</taxon>
    </lineage>
</organism>
<accession>H2ZIP8</accession>
<dbReference type="FunCoup" id="H2ZIP8">
    <property type="interactions" value="43"/>
</dbReference>
<dbReference type="PANTHER" id="PTHR12300:SF161">
    <property type="entry name" value="RECEPTOR EXPRESSION-ENHANCING PROTEIN"/>
    <property type="match status" value="1"/>
</dbReference>
<protein>
    <recommendedName>
        <fullName evidence="6">Receptor expression-enhancing protein</fullName>
    </recommendedName>
</protein>
<reference evidence="7" key="2">
    <citation type="submission" date="2025-08" db="UniProtKB">
        <authorList>
            <consortium name="Ensembl"/>
        </authorList>
    </citation>
    <scope>IDENTIFICATION</scope>
</reference>
<dbReference type="AlphaFoldDB" id="H2ZIP8"/>
<dbReference type="OMA" id="CMIPGPW"/>
<reference evidence="8" key="1">
    <citation type="submission" date="2003-08" db="EMBL/GenBank/DDBJ databases">
        <authorList>
            <person name="Birren B."/>
            <person name="Nusbaum C."/>
            <person name="Abebe A."/>
            <person name="Abouelleil A."/>
            <person name="Adekoya E."/>
            <person name="Ait-zahra M."/>
            <person name="Allen N."/>
            <person name="Allen T."/>
            <person name="An P."/>
            <person name="Anderson M."/>
            <person name="Anderson S."/>
            <person name="Arachchi H."/>
            <person name="Armbruster J."/>
            <person name="Bachantsang P."/>
            <person name="Baldwin J."/>
            <person name="Barry A."/>
            <person name="Bayul T."/>
            <person name="Blitshsteyn B."/>
            <person name="Bloom T."/>
            <person name="Blye J."/>
            <person name="Boguslavskiy L."/>
            <person name="Borowsky M."/>
            <person name="Boukhgalter B."/>
            <person name="Brunache A."/>
            <person name="Butler J."/>
            <person name="Calixte N."/>
            <person name="Calvo S."/>
            <person name="Camarata J."/>
            <person name="Campo K."/>
            <person name="Chang J."/>
            <person name="Cheshatsang Y."/>
            <person name="Citroen M."/>
            <person name="Collymore A."/>
            <person name="Considine T."/>
            <person name="Cook A."/>
            <person name="Cooke P."/>
            <person name="Corum B."/>
            <person name="Cuomo C."/>
            <person name="David R."/>
            <person name="Dawoe T."/>
            <person name="Degray S."/>
            <person name="Dodge S."/>
            <person name="Dooley K."/>
            <person name="Dorje P."/>
            <person name="Dorjee K."/>
            <person name="Dorris L."/>
            <person name="Duffey N."/>
            <person name="Dupes A."/>
            <person name="Elkins T."/>
            <person name="Engels R."/>
            <person name="Erickson J."/>
            <person name="Farina A."/>
            <person name="Faro S."/>
            <person name="Ferreira P."/>
            <person name="Fischer H."/>
            <person name="Fitzgerald M."/>
            <person name="Foley K."/>
            <person name="Gage D."/>
            <person name="Galagan J."/>
            <person name="Gearin G."/>
            <person name="Gnerre S."/>
            <person name="Gnirke A."/>
            <person name="Goyette A."/>
            <person name="Graham J."/>
            <person name="Grandbois E."/>
            <person name="Gyaltsen K."/>
            <person name="Hafez N."/>
            <person name="Hagopian D."/>
            <person name="Hagos B."/>
            <person name="Hall J."/>
            <person name="Hatcher B."/>
            <person name="Heller A."/>
            <person name="Higgins H."/>
            <person name="Honan T."/>
            <person name="Horn A."/>
            <person name="Houde N."/>
            <person name="Hughes L."/>
            <person name="Hulme W."/>
            <person name="Husby E."/>
            <person name="Iliev I."/>
            <person name="Jaffe D."/>
            <person name="Jones C."/>
            <person name="Kamal M."/>
            <person name="Kamat A."/>
            <person name="Kamvysselis M."/>
            <person name="Karlsson E."/>
            <person name="Kells C."/>
            <person name="Kieu A."/>
            <person name="Kisner P."/>
            <person name="Kodira C."/>
            <person name="Kulbokas E."/>
            <person name="Labutti K."/>
            <person name="Lama D."/>
            <person name="Landers T."/>
            <person name="Leger J."/>
            <person name="Levine S."/>
            <person name="Lewis D."/>
            <person name="Lewis T."/>
            <person name="Lindblad-toh K."/>
            <person name="Liu X."/>
            <person name="Lokyitsang T."/>
            <person name="Lokyitsang Y."/>
            <person name="Lucien O."/>
            <person name="Lui A."/>
            <person name="Ma L.J."/>
            <person name="Mabbitt R."/>
            <person name="Macdonald J."/>
            <person name="Maclean C."/>
            <person name="Major J."/>
            <person name="Manning J."/>
            <person name="Marabella R."/>
            <person name="Maru K."/>
            <person name="Matthews C."/>
            <person name="Mauceli E."/>
            <person name="Mccarthy M."/>
            <person name="Mcdonough S."/>
            <person name="Mcghee T."/>
            <person name="Meldrim J."/>
            <person name="Meneus L."/>
            <person name="Mesirov J."/>
            <person name="Mihalev A."/>
            <person name="Mihova T."/>
            <person name="Mikkelsen T."/>
            <person name="Mlenga V."/>
            <person name="Moru K."/>
            <person name="Mozes J."/>
            <person name="Mulrain L."/>
            <person name="Munson G."/>
            <person name="Naylor J."/>
            <person name="Newes C."/>
            <person name="Nguyen C."/>
            <person name="Nguyen N."/>
            <person name="Nguyen T."/>
            <person name="Nicol R."/>
            <person name="Nielsen C."/>
            <person name="Nizzari M."/>
            <person name="Norbu C."/>
            <person name="Norbu N."/>
            <person name="O'donnell P."/>
            <person name="Okoawo O."/>
            <person name="O'leary S."/>
            <person name="Omotosho B."/>
            <person name="O'neill K."/>
            <person name="Osman S."/>
            <person name="Parker S."/>
            <person name="Perrin D."/>
            <person name="Phunkhang P."/>
            <person name="Piqani B."/>
            <person name="Purcell S."/>
            <person name="Rachupka T."/>
            <person name="Ramasamy U."/>
            <person name="Rameau R."/>
            <person name="Ray V."/>
            <person name="Raymond C."/>
            <person name="Retta R."/>
            <person name="Richardson S."/>
            <person name="Rise C."/>
            <person name="Rodriguez J."/>
            <person name="Rogers J."/>
            <person name="Rogov P."/>
            <person name="Rutman M."/>
            <person name="Schupbach R."/>
            <person name="Seaman C."/>
            <person name="Settipalli S."/>
            <person name="Sharpe T."/>
            <person name="Sheridan J."/>
            <person name="Sherpa N."/>
            <person name="Shi J."/>
            <person name="Smirnov S."/>
            <person name="Smith C."/>
            <person name="Sougnez C."/>
            <person name="Spencer B."/>
            <person name="Stalker J."/>
            <person name="Stange-thomann N."/>
            <person name="Stavropoulos S."/>
            <person name="Stetson K."/>
            <person name="Stone C."/>
            <person name="Stone S."/>
            <person name="Stubbs M."/>
            <person name="Talamas J."/>
            <person name="Tchuinga P."/>
            <person name="Tenzing P."/>
            <person name="Tesfaye S."/>
            <person name="Theodore J."/>
            <person name="Thoulutsang Y."/>
            <person name="Topham K."/>
            <person name="Towey S."/>
            <person name="Tsamla T."/>
            <person name="Tsomo N."/>
            <person name="Vallee D."/>
            <person name="Vassiliev H."/>
            <person name="Venkataraman V."/>
            <person name="Vinson J."/>
            <person name="Vo A."/>
            <person name="Wade C."/>
            <person name="Wang S."/>
            <person name="Wangchuk T."/>
            <person name="Wangdi T."/>
            <person name="Whittaker C."/>
            <person name="Wilkinson J."/>
            <person name="Wu Y."/>
            <person name="Wyman D."/>
            <person name="Yadav S."/>
            <person name="Yang S."/>
            <person name="Yang X."/>
            <person name="Yeager S."/>
            <person name="Yee E."/>
            <person name="Young G."/>
            <person name="Zainoun J."/>
            <person name="Zembeck L."/>
            <person name="Zimmer A."/>
            <person name="Zody M."/>
            <person name="Lander E."/>
        </authorList>
    </citation>
    <scope>NUCLEOTIDE SEQUENCE [LARGE SCALE GENOMIC DNA]</scope>
</reference>
<evidence type="ECO:0000256" key="5">
    <source>
        <dbReference type="ARBA" id="ARBA00023136"/>
    </source>
</evidence>
<proteinExistence type="inferred from homology"/>
<reference evidence="7" key="3">
    <citation type="submission" date="2025-09" db="UniProtKB">
        <authorList>
            <consortium name="Ensembl"/>
        </authorList>
    </citation>
    <scope>IDENTIFICATION</scope>
</reference>
<evidence type="ECO:0000256" key="3">
    <source>
        <dbReference type="ARBA" id="ARBA00022692"/>
    </source>
</evidence>
<evidence type="ECO:0000313" key="7">
    <source>
        <dbReference type="Ensembl" id="ENSCSAVP00000017464.1"/>
    </source>
</evidence>
<keyword evidence="4 6" id="KW-1133">Transmembrane helix</keyword>
<feature type="transmembrane region" description="Helical" evidence="6">
    <location>
        <begin position="90"/>
        <end position="107"/>
    </location>
</feature>
<feature type="transmembrane region" description="Helical" evidence="6">
    <location>
        <begin position="114"/>
        <end position="134"/>
    </location>
</feature>
<dbReference type="GeneTree" id="ENSGT00940000161493"/>
<dbReference type="Ensembl" id="ENSCSAVT00000017655.1">
    <property type="protein sequence ID" value="ENSCSAVP00000017464.1"/>
    <property type="gene ID" value="ENSCSAVG00000010285.1"/>
</dbReference>
<dbReference type="InParanoid" id="H2ZIP8"/>
<dbReference type="InterPro" id="IPR004345">
    <property type="entry name" value="TB2_DP1_HVA22"/>
</dbReference>
<keyword evidence="3 6" id="KW-0812">Transmembrane</keyword>
<keyword evidence="5 6" id="KW-0472">Membrane</keyword>
<dbReference type="PANTHER" id="PTHR12300">
    <property type="entry name" value="HVA22-LIKE PROTEINS"/>
    <property type="match status" value="1"/>
</dbReference>
<name>H2ZIP8_CIOSA</name>
<dbReference type="Proteomes" id="UP000007875">
    <property type="component" value="Unassembled WGS sequence"/>
</dbReference>
<evidence type="ECO:0000256" key="6">
    <source>
        <dbReference type="RuleBase" id="RU362006"/>
    </source>
</evidence>
<evidence type="ECO:0000256" key="1">
    <source>
        <dbReference type="ARBA" id="ARBA00004141"/>
    </source>
</evidence>
<dbReference type="HOGENOM" id="CLU_028431_2_0_1"/>
<keyword evidence="8" id="KW-1185">Reference proteome</keyword>
<dbReference type="Pfam" id="PF03134">
    <property type="entry name" value="TB2_DP1_HVA22"/>
    <property type="match status" value="1"/>
</dbReference>
<dbReference type="STRING" id="51511.ENSCSAVP00000017464"/>
<evidence type="ECO:0000256" key="4">
    <source>
        <dbReference type="ARBA" id="ARBA00022989"/>
    </source>
</evidence>